<feature type="compositionally biased region" description="Low complexity" evidence="1">
    <location>
        <begin position="230"/>
        <end position="245"/>
    </location>
</feature>
<gene>
    <name evidence="2" type="ORF">PAC_06290</name>
</gene>
<organism evidence="2 3">
    <name type="scientific">Phialocephala subalpina</name>
    <dbReference type="NCBI Taxonomy" id="576137"/>
    <lineage>
        <taxon>Eukaryota</taxon>
        <taxon>Fungi</taxon>
        <taxon>Dikarya</taxon>
        <taxon>Ascomycota</taxon>
        <taxon>Pezizomycotina</taxon>
        <taxon>Leotiomycetes</taxon>
        <taxon>Helotiales</taxon>
        <taxon>Mollisiaceae</taxon>
        <taxon>Phialocephala</taxon>
        <taxon>Phialocephala fortinii species complex</taxon>
    </lineage>
</organism>
<dbReference type="STRING" id="576137.A0A1L7WUE1"/>
<dbReference type="AlphaFoldDB" id="A0A1L7WUE1"/>
<evidence type="ECO:0000313" key="2">
    <source>
        <dbReference type="EMBL" id="CZR56402.1"/>
    </source>
</evidence>
<dbReference type="EMBL" id="FJOG01000008">
    <property type="protein sequence ID" value="CZR56402.1"/>
    <property type="molecule type" value="Genomic_DNA"/>
</dbReference>
<dbReference type="Proteomes" id="UP000184330">
    <property type="component" value="Unassembled WGS sequence"/>
</dbReference>
<feature type="compositionally biased region" description="Low complexity" evidence="1">
    <location>
        <begin position="161"/>
        <end position="171"/>
    </location>
</feature>
<evidence type="ECO:0000313" key="3">
    <source>
        <dbReference type="Proteomes" id="UP000184330"/>
    </source>
</evidence>
<feature type="region of interest" description="Disordered" evidence="1">
    <location>
        <begin position="140"/>
        <end position="178"/>
    </location>
</feature>
<sequence length="380" mass="41863">MLPFMPAMGGPPGCGGFSFPPRPGFQVPPPPGQQNGSPPSPWYQYPPNLATSVSQSRRSFNPAARFPPVYGNLPYPYHQTAYMPPPPFVQQNGSFPPLGYQNPAIPHAMPAIPPRPAHIPASPAPSLYSSLCNLKSAELNSHQPNDQDLTASDSQVHLTEAPPARHASPPASDNPYNEAAAHVKARLDFEVVALPPPQKRARTTARALLVAGGRVREFCRTCGVVYESASPSISRTSKPSSEISENPASSPKSPNIGESSFSAYDRDRYLKKVEKYYCKTCERWVEIYKLPDEMPEMPEMPPMSSYSFYDRSAFFDPWNGANGNLPGGHGMPGGQARMDTGQEWVHLKEVETIEMVGESIKRETSVQAVEHRRNWDDELY</sequence>
<feature type="compositionally biased region" description="Pro residues" evidence="1">
    <location>
        <begin position="20"/>
        <end position="32"/>
    </location>
</feature>
<feature type="region of interest" description="Disordered" evidence="1">
    <location>
        <begin position="13"/>
        <end position="48"/>
    </location>
</feature>
<feature type="compositionally biased region" description="Polar residues" evidence="1">
    <location>
        <begin position="140"/>
        <end position="157"/>
    </location>
</feature>
<keyword evidence="3" id="KW-1185">Reference proteome</keyword>
<evidence type="ECO:0000256" key="1">
    <source>
        <dbReference type="SAM" id="MobiDB-lite"/>
    </source>
</evidence>
<name>A0A1L7WUE1_9HELO</name>
<feature type="compositionally biased region" description="Polar residues" evidence="1">
    <location>
        <begin position="246"/>
        <end position="259"/>
    </location>
</feature>
<reference evidence="2 3" key="1">
    <citation type="submission" date="2016-03" db="EMBL/GenBank/DDBJ databases">
        <authorList>
            <person name="Ploux O."/>
        </authorList>
    </citation>
    <scope>NUCLEOTIDE SEQUENCE [LARGE SCALE GENOMIC DNA]</scope>
    <source>
        <strain evidence="2 3">UAMH 11012</strain>
    </source>
</reference>
<proteinExistence type="predicted"/>
<feature type="region of interest" description="Disordered" evidence="1">
    <location>
        <begin position="230"/>
        <end position="259"/>
    </location>
</feature>
<accession>A0A1L7WUE1</accession>
<protein>
    <submittedName>
        <fullName evidence="2">Uncharacterized protein</fullName>
    </submittedName>
</protein>